<comment type="caution">
    <text evidence="2">The sequence shown here is derived from an EMBL/GenBank/DDBJ whole genome shotgun (WGS) entry which is preliminary data.</text>
</comment>
<feature type="compositionally biased region" description="Polar residues" evidence="1">
    <location>
        <begin position="26"/>
        <end position="43"/>
    </location>
</feature>
<dbReference type="AlphaFoldDB" id="A0A0R0LTH8"/>
<reference evidence="2 3" key="1">
    <citation type="submission" date="2015-07" db="EMBL/GenBank/DDBJ databases">
        <title>The genome of Pseudoloma neurophilia, a relevant intracellular parasite of the zebrafish.</title>
        <authorList>
            <person name="Ndikumana S."/>
            <person name="Pelin A."/>
            <person name="Sanders J."/>
            <person name="Corradi N."/>
        </authorList>
    </citation>
    <scope>NUCLEOTIDE SEQUENCE [LARGE SCALE GENOMIC DNA]</scope>
    <source>
        <strain evidence="2 3">MK1</strain>
    </source>
</reference>
<evidence type="ECO:0000256" key="1">
    <source>
        <dbReference type="SAM" id="MobiDB-lite"/>
    </source>
</evidence>
<accession>A0A0R0LTH8</accession>
<name>A0A0R0LTH8_9MICR</name>
<gene>
    <name evidence="2" type="ORF">M153_3050000334</name>
</gene>
<proteinExistence type="predicted"/>
<evidence type="ECO:0000313" key="2">
    <source>
        <dbReference type="EMBL" id="KRH92738.1"/>
    </source>
</evidence>
<sequence length="43" mass="5256">MNILCYICHRFVKKTRTRSNFHPKLSNPQNNLKQSNRSIYLQY</sequence>
<protein>
    <submittedName>
        <fullName evidence="2">Uncharacterized protein</fullName>
    </submittedName>
</protein>
<dbReference type="EMBL" id="LGUB01000714">
    <property type="protein sequence ID" value="KRH92738.1"/>
    <property type="molecule type" value="Genomic_DNA"/>
</dbReference>
<evidence type="ECO:0000313" key="3">
    <source>
        <dbReference type="Proteomes" id="UP000051530"/>
    </source>
</evidence>
<dbReference type="Proteomes" id="UP000051530">
    <property type="component" value="Unassembled WGS sequence"/>
</dbReference>
<dbReference type="VEuPathDB" id="MicrosporidiaDB:M153_3050000334"/>
<feature type="region of interest" description="Disordered" evidence="1">
    <location>
        <begin position="19"/>
        <end position="43"/>
    </location>
</feature>
<keyword evidence="3" id="KW-1185">Reference proteome</keyword>
<organism evidence="2 3">
    <name type="scientific">Pseudoloma neurophilia</name>
    <dbReference type="NCBI Taxonomy" id="146866"/>
    <lineage>
        <taxon>Eukaryota</taxon>
        <taxon>Fungi</taxon>
        <taxon>Fungi incertae sedis</taxon>
        <taxon>Microsporidia</taxon>
        <taxon>Pseudoloma</taxon>
    </lineage>
</organism>